<dbReference type="EMBL" id="VUMG01000001">
    <property type="protein sequence ID" value="MSS44854.1"/>
    <property type="molecule type" value="Genomic_DNA"/>
</dbReference>
<dbReference type="SUPFAM" id="SSF53448">
    <property type="entry name" value="Nucleotide-diphospho-sugar transferases"/>
    <property type="match status" value="1"/>
</dbReference>
<reference evidence="2 3" key="1">
    <citation type="submission" date="2019-08" db="EMBL/GenBank/DDBJ databases">
        <title>In-depth cultivation of the pig gut microbiome towards novel bacterial diversity and tailored functional studies.</title>
        <authorList>
            <person name="Wylensek D."/>
            <person name="Hitch T.C.A."/>
            <person name="Clavel T."/>
        </authorList>
    </citation>
    <scope>NUCLEOTIDE SEQUENCE [LARGE SCALE GENOMIC DNA]</scope>
    <source>
        <strain evidence="2 3">WCA-380-WT-3A</strain>
    </source>
</reference>
<dbReference type="GO" id="GO:0016740">
    <property type="term" value="F:transferase activity"/>
    <property type="evidence" value="ECO:0007669"/>
    <property type="project" value="UniProtKB-KW"/>
</dbReference>
<proteinExistence type="predicted"/>
<comment type="caution">
    <text evidence="2">The sequence shown here is derived from an EMBL/GenBank/DDBJ whole genome shotgun (WGS) entry which is preliminary data.</text>
</comment>
<dbReference type="RefSeq" id="WP_154561477.1">
    <property type="nucleotide sequence ID" value="NZ_VUMG01000001.1"/>
</dbReference>
<evidence type="ECO:0000259" key="1">
    <source>
        <dbReference type="Pfam" id="PF00535"/>
    </source>
</evidence>
<keyword evidence="2" id="KW-0808">Transferase</keyword>
<feature type="domain" description="Glycosyltransferase 2-like" evidence="1">
    <location>
        <begin position="5"/>
        <end position="119"/>
    </location>
</feature>
<gene>
    <name evidence="2" type="ORF">FYJ43_02030</name>
</gene>
<dbReference type="CDD" id="cd00761">
    <property type="entry name" value="Glyco_tranf_GTA_type"/>
    <property type="match status" value="1"/>
</dbReference>
<name>A0A7K0J4J3_9ACTN</name>
<sequence length="310" mass="33996">MTTASIIIPSYRGATRLPRLLSALAAQTTDDWEAIVVVDGDVDGSEHVISKYSHLPIRTVVFPENRGRVAALNAGHEAARGDVLIRCDDDLEPAPDFVANHVASHSSRRQGTIGLCVNVLPRTRYSAVYGDHFGKLARNHAYRANPDGTWRYWAANVSVTRDIWQQIGTYDPHYRAYGWEDVDYGWRLHKAGIPVVIDPSLETKHHAAAVTAAIRAARAFRSGQARRIFDSLHGTNAAGPAAPEAVGLWNNAVLKTSLVLDYRRTIAMARAVDAIIHITPTPIARKLIALVVEAAVVAGHRSPENPERDF</sequence>
<dbReference type="AlphaFoldDB" id="A0A7K0J4J3"/>
<dbReference type="PANTHER" id="PTHR43685:SF3">
    <property type="entry name" value="SLR2126 PROTEIN"/>
    <property type="match status" value="1"/>
</dbReference>
<dbReference type="InterPro" id="IPR029044">
    <property type="entry name" value="Nucleotide-diphossugar_trans"/>
</dbReference>
<keyword evidence="3" id="KW-1185">Reference proteome</keyword>
<evidence type="ECO:0000313" key="2">
    <source>
        <dbReference type="EMBL" id="MSS44854.1"/>
    </source>
</evidence>
<dbReference type="Gene3D" id="3.90.550.10">
    <property type="entry name" value="Spore Coat Polysaccharide Biosynthesis Protein SpsA, Chain A"/>
    <property type="match status" value="1"/>
</dbReference>
<dbReference type="InterPro" id="IPR001173">
    <property type="entry name" value="Glyco_trans_2-like"/>
</dbReference>
<organism evidence="2 3">
    <name type="scientific">Cutibacterium porci</name>
    <dbReference type="NCBI Taxonomy" id="2605781"/>
    <lineage>
        <taxon>Bacteria</taxon>
        <taxon>Bacillati</taxon>
        <taxon>Actinomycetota</taxon>
        <taxon>Actinomycetes</taxon>
        <taxon>Propionibacteriales</taxon>
        <taxon>Propionibacteriaceae</taxon>
        <taxon>Cutibacterium</taxon>
    </lineage>
</organism>
<dbReference type="Proteomes" id="UP000466104">
    <property type="component" value="Unassembled WGS sequence"/>
</dbReference>
<evidence type="ECO:0000313" key="3">
    <source>
        <dbReference type="Proteomes" id="UP000466104"/>
    </source>
</evidence>
<dbReference type="PANTHER" id="PTHR43685">
    <property type="entry name" value="GLYCOSYLTRANSFERASE"/>
    <property type="match status" value="1"/>
</dbReference>
<accession>A0A7K0J4J3</accession>
<dbReference type="InterPro" id="IPR050834">
    <property type="entry name" value="Glycosyltransf_2"/>
</dbReference>
<dbReference type="Pfam" id="PF00535">
    <property type="entry name" value="Glycos_transf_2"/>
    <property type="match status" value="1"/>
</dbReference>
<protein>
    <submittedName>
        <fullName evidence="2">Glycosyltransferase family 2 protein</fullName>
    </submittedName>
</protein>